<dbReference type="Proteomes" id="UP000249254">
    <property type="component" value="Unassembled WGS sequence"/>
</dbReference>
<dbReference type="OrthoDB" id="174925at2"/>
<keyword evidence="5" id="KW-1185">Reference proteome</keyword>
<dbReference type="InterPro" id="IPR029063">
    <property type="entry name" value="SAM-dependent_MTases_sf"/>
</dbReference>
<dbReference type="SUPFAM" id="SSF53448">
    <property type="entry name" value="Nucleotide-diphospho-sugar transferases"/>
    <property type="match status" value="1"/>
</dbReference>
<keyword evidence="2" id="KW-0808">Transferase</keyword>
<dbReference type="InterPro" id="IPR002495">
    <property type="entry name" value="Glyco_trans_8"/>
</dbReference>
<dbReference type="Pfam" id="PF01501">
    <property type="entry name" value="Glyco_transf_8"/>
    <property type="match status" value="1"/>
</dbReference>
<dbReference type="PANTHER" id="PTHR13778">
    <property type="entry name" value="GLYCOSYLTRANSFERASE 8 DOMAIN-CONTAINING PROTEIN"/>
    <property type="match status" value="1"/>
</dbReference>
<dbReference type="GO" id="GO:0046872">
    <property type="term" value="F:metal ion binding"/>
    <property type="evidence" value="ECO:0007669"/>
    <property type="project" value="UniProtKB-KW"/>
</dbReference>
<keyword evidence="1" id="KW-0328">Glycosyltransferase</keyword>
<dbReference type="InterPro" id="IPR029044">
    <property type="entry name" value="Nucleotide-diphossugar_trans"/>
</dbReference>
<protein>
    <recommendedName>
        <fullName evidence="6">Glycosyltransferase family 8 protein</fullName>
    </recommendedName>
</protein>
<keyword evidence="3" id="KW-0479">Metal-binding</keyword>
<dbReference type="PANTHER" id="PTHR13778:SF47">
    <property type="entry name" value="LIPOPOLYSACCHARIDE 1,3-GALACTOSYLTRANSFERASE"/>
    <property type="match status" value="1"/>
</dbReference>
<dbReference type="InterPro" id="IPR050748">
    <property type="entry name" value="Glycosyltrans_8_dom-fam"/>
</dbReference>
<evidence type="ECO:0000313" key="4">
    <source>
        <dbReference type="EMBL" id="RAK55411.1"/>
    </source>
</evidence>
<reference evidence="5" key="1">
    <citation type="submission" date="2018-05" db="EMBL/GenBank/DDBJ databases">
        <authorList>
            <person name="Li X."/>
        </authorList>
    </citation>
    <scope>NUCLEOTIDE SEQUENCE [LARGE SCALE GENOMIC DNA]</scope>
    <source>
        <strain evidence="5">LX32</strain>
    </source>
</reference>
<name>A0A328ALU4_9CAUL</name>
<dbReference type="AlphaFoldDB" id="A0A328ALU4"/>
<evidence type="ECO:0000256" key="1">
    <source>
        <dbReference type="ARBA" id="ARBA00022676"/>
    </source>
</evidence>
<sequence length="558" mass="60034">MSEPLDRARDWFVDGQMASARGRLAQTQGRAVLALLEEQRRQGLAGALAEIGVFVGRGLIGLARAAAPGERVFGLQTEVAGPDLTPELVRNLQLRLSEAELGRIALRRASSSELDASAWAGHLQGSARFVRLSGQADRPSLRHDLTLAAAALAPGGVIVIDDVLSELAPDLTVGLLEALSAQPGLEAVALIPRTGPAAEGGAQLVCTSRGASAAYRRALDGALCPPLRPALQRFLSGEVRVYAERPAAPTAHAPAAAARQGEALPVVFALEDRSGSYWLNTAVALTSLAQHARRQIHVHLLHAPDLHETARRRLAEIADSMGVPLTLTPVALPAGLDPKALRSFGPAAIYRLIIPRLFADHPLVVYLDSDIVVNGLDIGQLAEAAPIDQPLAAVHDRHQGRAERHLELLAQMALDPTTYVNSGVLAIRPALISEDLVEAFLAFTRAYPQAAHPDQDFLNRHFKGRIALVDTRFNLQLVGFDKELLRPLTAYRGAILHYSGKIKPLDGVMSPALVPFWAHAHRTPEILDGQLYDVSRYILAGKDPDTVLRRRIALEAED</sequence>
<evidence type="ECO:0000256" key="3">
    <source>
        <dbReference type="ARBA" id="ARBA00022723"/>
    </source>
</evidence>
<dbReference type="EMBL" id="QFYQ01000001">
    <property type="protein sequence ID" value="RAK55411.1"/>
    <property type="molecule type" value="Genomic_DNA"/>
</dbReference>
<dbReference type="SUPFAM" id="SSF53335">
    <property type="entry name" value="S-adenosyl-L-methionine-dependent methyltransferases"/>
    <property type="match status" value="1"/>
</dbReference>
<gene>
    <name evidence="4" type="ORF">DJ017_13260</name>
</gene>
<evidence type="ECO:0008006" key="6">
    <source>
        <dbReference type="Google" id="ProtNLM"/>
    </source>
</evidence>
<organism evidence="4 5">
    <name type="scientific">Phenylobacterium soli</name>
    <dbReference type="NCBI Taxonomy" id="2170551"/>
    <lineage>
        <taxon>Bacteria</taxon>
        <taxon>Pseudomonadati</taxon>
        <taxon>Pseudomonadota</taxon>
        <taxon>Alphaproteobacteria</taxon>
        <taxon>Caulobacterales</taxon>
        <taxon>Caulobacteraceae</taxon>
        <taxon>Phenylobacterium</taxon>
    </lineage>
</organism>
<proteinExistence type="predicted"/>
<dbReference type="Gene3D" id="3.90.550.10">
    <property type="entry name" value="Spore Coat Polysaccharide Biosynthesis Protein SpsA, Chain A"/>
    <property type="match status" value="1"/>
</dbReference>
<dbReference type="Gene3D" id="3.40.50.150">
    <property type="entry name" value="Vaccinia Virus protein VP39"/>
    <property type="match status" value="1"/>
</dbReference>
<dbReference type="RefSeq" id="WP_111529159.1">
    <property type="nucleotide sequence ID" value="NZ_JBHRSG010000003.1"/>
</dbReference>
<dbReference type="GO" id="GO:0016757">
    <property type="term" value="F:glycosyltransferase activity"/>
    <property type="evidence" value="ECO:0007669"/>
    <property type="project" value="UniProtKB-KW"/>
</dbReference>
<evidence type="ECO:0000256" key="2">
    <source>
        <dbReference type="ARBA" id="ARBA00022679"/>
    </source>
</evidence>
<accession>A0A328ALU4</accession>
<evidence type="ECO:0000313" key="5">
    <source>
        <dbReference type="Proteomes" id="UP000249254"/>
    </source>
</evidence>
<comment type="caution">
    <text evidence="4">The sequence shown here is derived from an EMBL/GenBank/DDBJ whole genome shotgun (WGS) entry which is preliminary data.</text>
</comment>